<dbReference type="OrthoDB" id="7234944at2759"/>
<reference evidence="2" key="1">
    <citation type="submission" date="2021-02" db="EMBL/GenBank/DDBJ databases">
        <authorList>
            <person name="Steward A R."/>
        </authorList>
    </citation>
    <scope>NUCLEOTIDE SEQUENCE</scope>
</reference>
<dbReference type="Gene3D" id="2.130.10.10">
    <property type="entry name" value="YVTN repeat-like/Quinoprotein amine dehydrogenase"/>
    <property type="match status" value="1"/>
</dbReference>
<gene>
    <name evidence="2" type="ORF">PMACD_LOCUS15930</name>
</gene>
<evidence type="ECO:0000313" key="2">
    <source>
        <dbReference type="EMBL" id="CAF4953430.1"/>
    </source>
</evidence>
<accession>A0A821Y244</accession>
<evidence type="ECO:0008006" key="4">
    <source>
        <dbReference type="Google" id="ProtNLM"/>
    </source>
</evidence>
<comment type="caution">
    <text evidence="2">The sequence shown here is derived from an EMBL/GenBank/DDBJ whole genome shotgun (WGS) entry which is preliminary data.</text>
</comment>
<keyword evidence="3" id="KW-1185">Reference proteome</keyword>
<feature type="signal peptide" evidence="1">
    <location>
        <begin position="1"/>
        <end position="15"/>
    </location>
</feature>
<dbReference type="SUPFAM" id="SSF101898">
    <property type="entry name" value="NHL repeat"/>
    <property type="match status" value="1"/>
</dbReference>
<evidence type="ECO:0000256" key="1">
    <source>
        <dbReference type="SAM" id="SignalP"/>
    </source>
</evidence>
<name>A0A821Y244_9NEOP</name>
<organism evidence="2 3">
    <name type="scientific">Pieris macdunnoughi</name>
    <dbReference type="NCBI Taxonomy" id="345717"/>
    <lineage>
        <taxon>Eukaryota</taxon>
        <taxon>Metazoa</taxon>
        <taxon>Ecdysozoa</taxon>
        <taxon>Arthropoda</taxon>
        <taxon>Hexapoda</taxon>
        <taxon>Insecta</taxon>
        <taxon>Pterygota</taxon>
        <taxon>Neoptera</taxon>
        <taxon>Endopterygota</taxon>
        <taxon>Lepidoptera</taxon>
        <taxon>Glossata</taxon>
        <taxon>Ditrysia</taxon>
        <taxon>Papilionoidea</taxon>
        <taxon>Pieridae</taxon>
        <taxon>Pierinae</taxon>
        <taxon>Pieris</taxon>
    </lineage>
</organism>
<keyword evidence="1" id="KW-0732">Signal</keyword>
<sequence>MRLLFLLSSFILVQAGVIKEECDGIKINDIYHEKEVLRTDVDRPYLLAVDYSTNTLYYSFNIDFNDDVSYKSAFLNLNTKESGEVTGVTNGFAHTVDQKNHEVYIGGSDGIYKYDHKSKKAEFFGANGADIWGIYYKEILYYLDFPRQFLYTYIDGVSTRFKDLEDTKVDQFVIDNEDILFYTNATGLFGQKKGTKDAVLFKNNMSVRSLTTDINGNVYLCELDDVYKVNKETRGIDKVTEVNDCFGLAFDNENNLIYSNATSLVRLKPNLNKGC</sequence>
<feature type="chain" id="PRO_5032908660" description="Ommochrome-binding protein" evidence="1">
    <location>
        <begin position="16"/>
        <end position="275"/>
    </location>
</feature>
<dbReference type="EMBL" id="CAJOBZ010000075">
    <property type="protein sequence ID" value="CAF4953430.1"/>
    <property type="molecule type" value="Genomic_DNA"/>
</dbReference>
<evidence type="ECO:0000313" key="3">
    <source>
        <dbReference type="Proteomes" id="UP000663880"/>
    </source>
</evidence>
<dbReference type="InterPro" id="IPR015943">
    <property type="entry name" value="WD40/YVTN_repeat-like_dom_sf"/>
</dbReference>
<dbReference type="Proteomes" id="UP000663880">
    <property type="component" value="Unassembled WGS sequence"/>
</dbReference>
<dbReference type="AlphaFoldDB" id="A0A821Y244"/>
<proteinExistence type="predicted"/>
<protein>
    <recommendedName>
        <fullName evidence="4">Ommochrome-binding protein</fullName>
    </recommendedName>
</protein>